<evidence type="ECO:0000313" key="3">
    <source>
        <dbReference type="Proteomes" id="UP001075354"/>
    </source>
</evidence>
<reference evidence="2" key="1">
    <citation type="submission" date="2022-12" db="EMBL/GenBank/DDBJ databases">
        <title>Chromosome-level genome assembly of the bean flower thrips Megalurothrips usitatus.</title>
        <authorList>
            <person name="Ma L."/>
            <person name="Liu Q."/>
            <person name="Li H."/>
            <person name="Cai W."/>
        </authorList>
    </citation>
    <scope>NUCLEOTIDE SEQUENCE</scope>
    <source>
        <strain evidence="2">Cailab_2022a</strain>
    </source>
</reference>
<proteinExistence type="predicted"/>
<evidence type="ECO:0000313" key="2">
    <source>
        <dbReference type="EMBL" id="KAJ1524546.1"/>
    </source>
</evidence>
<evidence type="ECO:0008006" key="4">
    <source>
        <dbReference type="Google" id="ProtNLM"/>
    </source>
</evidence>
<feature type="signal peptide" evidence="1">
    <location>
        <begin position="1"/>
        <end position="20"/>
    </location>
</feature>
<evidence type="ECO:0000256" key="1">
    <source>
        <dbReference type="SAM" id="SignalP"/>
    </source>
</evidence>
<organism evidence="2 3">
    <name type="scientific">Megalurothrips usitatus</name>
    <name type="common">bean blossom thrips</name>
    <dbReference type="NCBI Taxonomy" id="439358"/>
    <lineage>
        <taxon>Eukaryota</taxon>
        <taxon>Metazoa</taxon>
        <taxon>Ecdysozoa</taxon>
        <taxon>Arthropoda</taxon>
        <taxon>Hexapoda</taxon>
        <taxon>Insecta</taxon>
        <taxon>Pterygota</taxon>
        <taxon>Neoptera</taxon>
        <taxon>Paraneoptera</taxon>
        <taxon>Thysanoptera</taxon>
        <taxon>Terebrantia</taxon>
        <taxon>Thripoidea</taxon>
        <taxon>Thripidae</taxon>
        <taxon>Megalurothrips</taxon>
    </lineage>
</organism>
<dbReference type="EMBL" id="JAPTSV010000009">
    <property type="protein sequence ID" value="KAJ1524546.1"/>
    <property type="molecule type" value="Genomic_DNA"/>
</dbReference>
<keyword evidence="3" id="KW-1185">Reference proteome</keyword>
<dbReference type="AlphaFoldDB" id="A0AAV7XJ53"/>
<feature type="chain" id="PRO_5043888421" description="Cuticle protein 16.5-like" evidence="1">
    <location>
        <begin position="21"/>
        <end position="116"/>
    </location>
</feature>
<protein>
    <recommendedName>
        <fullName evidence="4">Cuticle protein 16.5-like</fullName>
    </recommendedName>
</protein>
<gene>
    <name evidence="2" type="ORF">ONE63_011035</name>
</gene>
<name>A0AAV7XJ53_9NEOP</name>
<accession>A0AAV7XJ53</accession>
<sequence>MKTAVVVALFAVLAVTGTVAQSYSPRRFVRSVTEPPRAPLVQAPLAAARAARSADLKGAEATYVATPYVAAYPAVSSYYAAAAVPAVSTYSAYSAVPAVGYAAPAYTAYAASPYYY</sequence>
<keyword evidence="1" id="KW-0732">Signal</keyword>
<dbReference type="Proteomes" id="UP001075354">
    <property type="component" value="Chromosome 9"/>
</dbReference>
<comment type="caution">
    <text evidence="2">The sequence shown here is derived from an EMBL/GenBank/DDBJ whole genome shotgun (WGS) entry which is preliminary data.</text>
</comment>